<dbReference type="PANTHER" id="PTHR13183">
    <property type="entry name" value="AXONEMAL INNER ARM DYNEIN LIGHT CHAIN 28"/>
    <property type="match status" value="1"/>
</dbReference>
<evidence type="ECO:0000256" key="3">
    <source>
        <dbReference type="ARBA" id="ARBA00023175"/>
    </source>
</evidence>
<keyword evidence="3" id="KW-0505">Motor protein</keyword>
<dbReference type="Proteomes" id="UP000278807">
    <property type="component" value="Unassembled WGS sequence"/>
</dbReference>
<keyword evidence="7" id="KW-1185">Reference proteome</keyword>
<dbReference type="PANTHER" id="PTHR13183:SF0">
    <property type="entry name" value="AXONEMAL DYNEIN LIGHT INTERMEDIATE POLYPEPTIDE 1"/>
    <property type="match status" value="1"/>
</dbReference>
<dbReference type="GO" id="GO:0030286">
    <property type="term" value="C:dynein complex"/>
    <property type="evidence" value="ECO:0007669"/>
    <property type="project" value="UniProtKB-KW"/>
</dbReference>
<feature type="coiled-coil region" evidence="5">
    <location>
        <begin position="176"/>
        <end position="246"/>
    </location>
</feature>
<evidence type="ECO:0000313" key="6">
    <source>
        <dbReference type="EMBL" id="VDN96434.1"/>
    </source>
</evidence>
<dbReference type="InterPro" id="IPR019347">
    <property type="entry name" value="Axonemal_dynein_light_chain"/>
</dbReference>
<sequence length="253" mass="28991">MSKEQKLIVPEKNLLKYDNPIRVSLEDFLKTKKVESTPFDLRKFCETTSSENVLYSIMPPRRMEIKGEHFIQEVSSTPATRAEVVQLTKQLDELLEARGAKMTGICPVRRELFTQARSINVFDEIIRQLTIECTEQGLLLLRVRNEIQATISALQSIYLSGVVFGAQKSLAREADRRDQSTKIGQLEAEIAELEKNIEIEKLKCKSMEDKAASRLASFTRRAEEDINFLRKTHDQLKSQLEDVLNQFKTIAVD</sequence>
<comment type="similarity">
    <text evidence="4">Belongs to the inner dynein arm light chain family.</text>
</comment>
<dbReference type="GO" id="GO:0045504">
    <property type="term" value="F:dynein heavy chain binding"/>
    <property type="evidence" value="ECO:0007669"/>
    <property type="project" value="TreeGrafter"/>
</dbReference>
<evidence type="ECO:0000256" key="4">
    <source>
        <dbReference type="ARBA" id="ARBA00038114"/>
    </source>
</evidence>
<organism evidence="8">
    <name type="scientific">Rodentolepis nana</name>
    <name type="common">Dwarf tapeworm</name>
    <name type="synonym">Hymenolepis nana</name>
    <dbReference type="NCBI Taxonomy" id="102285"/>
    <lineage>
        <taxon>Eukaryota</taxon>
        <taxon>Metazoa</taxon>
        <taxon>Spiralia</taxon>
        <taxon>Lophotrochozoa</taxon>
        <taxon>Platyhelminthes</taxon>
        <taxon>Cestoda</taxon>
        <taxon>Eucestoda</taxon>
        <taxon>Cyclophyllidea</taxon>
        <taxon>Hymenolepididae</taxon>
        <taxon>Rodentolepis</taxon>
    </lineage>
</organism>
<reference evidence="8" key="1">
    <citation type="submission" date="2017-02" db="UniProtKB">
        <authorList>
            <consortium name="WormBaseParasite"/>
        </authorList>
    </citation>
    <scope>IDENTIFICATION</scope>
</reference>
<evidence type="ECO:0000313" key="8">
    <source>
        <dbReference type="WBParaSite" id="HNAJ_0000057401-mRNA-1"/>
    </source>
</evidence>
<dbReference type="OrthoDB" id="273640at2759"/>
<dbReference type="Pfam" id="PF10211">
    <property type="entry name" value="Ax_dynein_light"/>
    <property type="match status" value="1"/>
</dbReference>
<dbReference type="GO" id="GO:0005930">
    <property type="term" value="C:axoneme"/>
    <property type="evidence" value="ECO:0007669"/>
    <property type="project" value="TreeGrafter"/>
</dbReference>
<keyword evidence="2 5" id="KW-0175">Coiled coil</keyword>
<reference evidence="6 7" key="2">
    <citation type="submission" date="2018-11" db="EMBL/GenBank/DDBJ databases">
        <authorList>
            <consortium name="Pathogen Informatics"/>
        </authorList>
    </citation>
    <scope>NUCLEOTIDE SEQUENCE [LARGE SCALE GENOMIC DNA]</scope>
</reference>
<accession>A0A0R3T142</accession>
<keyword evidence="1" id="KW-0243">Dynein</keyword>
<evidence type="ECO:0000256" key="2">
    <source>
        <dbReference type="ARBA" id="ARBA00023054"/>
    </source>
</evidence>
<protein>
    <submittedName>
        <fullName evidence="8">Dynein light chain</fullName>
    </submittedName>
</protein>
<evidence type="ECO:0000313" key="7">
    <source>
        <dbReference type="Proteomes" id="UP000278807"/>
    </source>
</evidence>
<evidence type="ECO:0000256" key="1">
    <source>
        <dbReference type="ARBA" id="ARBA00023017"/>
    </source>
</evidence>
<evidence type="ECO:0000256" key="5">
    <source>
        <dbReference type="SAM" id="Coils"/>
    </source>
</evidence>
<dbReference type="WBParaSite" id="HNAJ_0000057401-mRNA-1">
    <property type="protein sequence ID" value="HNAJ_0000057401-mRNA-1"/>
    <property type="gene ID" value="HNAJ_0000057401"/>
</dbReference>
<proteinExistence type="inferred from homology"/>
<gene>
    <name evidence="6" type="ORF">HNAJ_LOCUS575</name>
</gene>
<dbReference type="AlphaFoldDB" id="A0A0R3T142"/>
<name>A0A0R3T142_RODNA</name>
<dbReference type="EMBL" id="UZAE01000168">
    <property type="protein sequence ID" value="VDN96434.1"/>
    <property type="molecule type" value="Genomic_DNA"/>
</dbReference>